<dbReference type="AlphaFoldDB" id="A0A2M7W4P3"/>
<dbReference type="InterPro" id="IPR005823">
    <property type="entry name" value="Ribosomal_uL13_bac-type"/>
</dbReference>
<dbReference type="GO" id="GO:0017148">
    <property type="term" value="P:negative regulation of translation"/>
    <property type="evidence" value="ECO:0007669"/>
    <property type="project" value="TreeGrafter"/>
</dbReference>
<dbReference type="PANTHER" id="PTHR11545">
    <property type="entry name" value="RIBOSOMAL PROTEIN L13"/>
    <property type="match status" value="1"/>
</dbReference>
<evidence type="ECO:0000313" key="6">
    <source>
        <dbReference type="Proteomes" id="UP000230137"/>
    </source>
</evidence>
<dbReference type="CDD" id="cd00392">
    <property type="entry name" value="Ribosomal_L13"/>
    <property type="match status" value="1"/>
</dbReference>
<dbReference type="NCBIfam" id="TIGR01066">
    <property type="entry name" value="rplM_bact"/>
    <property type="match status" value="1"/>
</dbReference>
<keyword evidence="2 4" id="KW-0689">Ribosomal protein</keyword>
<dbReference type="PANTHER" id="PTHR11545:SF2">
    <property type="entry name" value="LARGE RIBOSOMAL SUBUNIT PROTEIN UL13M"/>
    <property type="match status" value="1"/>
</dbReference>
<dbReference type="Gene3D" id="3.90.1180.10">
    <property type="entry name" value="Ribosomal protein L13"/>
    <property type="match status" value="1"/>
</dbReference>
<comment type="subunit">
    <text evidence="4">Part of the 50S ribosomal subunit.</text>
</comment>
<dbReference type="InterPro" id="IPR036899">
    <property type="entry name" value="Ribosomal_uL13_sf"/>
</dbReference>
<comment type="function">
    <text evidence="4">This protein is one of the early assembly proteins of the 50S ribosomal subunit, although it is not seen to bind rRNA by itself. It is important during the early stages of 50S assembly.</text>
</comment>
<evidence type="ECO:0000313" key="5">
    <source>
        <dbReference type="EMBL" id="PJA20779.1"/>
    </source>
</evidence>
<dbReference type="InterPro" id="IPR005822">
    <property type="entry name" value="Ribosomal_uL13"/>
</dbReference>
<sequence length="128" mass="14662">MIKVTKSITKFDRARHDVDATGLYLGKLAVQIAIILRGKNKTSYTPNADCGDIVFVSNINKIKFSGNKINQKLYYRHSGYIGNLKETKLKDLFKNNPEKVLYKAVSGMLPNNRLKNNWLKRLKFVNND</sequence>
<evidence type="ECO:0000256" key="3">
    <source>
        <dbReference type="ARBA" id="ARBA00023274"/>
    </source>
</evidence>
<evidence type="ECO:0000256" key="2">
    <source>
        <dbReference type="ARBA" id="ARBA00022980"/>
    </source>
</evidence>
<accession>A0A2M7W4P3</accession>
<proteinExistence type="inferred from homology"/>
<dbReference type="EMBL" id="PFQF01000015">
    <property type="protein sequence ID" value="PJA20779.1"/>
    <property type="molecule type" value="Genomic_DNA"/>
</dbReference>
<keyword evidence="3 4" id="KW-0687">Ribonucleoprotein</keyword>
<dbReference type="PIRSF" id="PIRSF002181">
    <property type="entry name" value="Ribosomal_L13"/>
    <property type="match status" value="1"/>
</dbReference>
<dbReference type="HAMAP" id="MF_01366">
    <property type="entry name" value="Ribosomal_uL13"/>
    <property type="match status" value="1"/>
</dbReference>
<dbReference type="GO" id="GO:0005840">
    <property type="term" value="C:ribosome"/>
    <property type="evidence" value="ECO:0007669"/>
    <property type="project" value="UniProtKB-KW"/>
</dbReference>
<evidence type="ECO:0000256" key="1">
    <source>
        <dbReference type="ARBA" id="ARBA00006227"/>
    </source>
</evidence>
<comment type="similarity">
    <text evidence="1 4">Belongs to the universal ribosomal protein uL13 family.</text>
</comment>
<dbReference type="GO" id="GO:0003735">
    <property type="term" value="F:structural constituent of ribosome"/>
    <property type="evidence" value="ECO:0007669"/>
    <property type="project" value="InterPro"/>
</dbReference>
<dbReference type="GO" id="GO:0003729">
    <property type="term" value="F:mRNA binding"/>
    <property type="evidence" value="ECO:0007669"/>
    <property type="project" value="TreeGrafter"/>
</dbReference>
<comment type="caution">
    <text evidence="5">The sequence shown here is derived from an EMBL/GenBank/DDBJ whole genome shotgun (WGS) entry which is preliminary data.</text>
</comment>
<evidence type="ECO:0000256" key="4">
    <source>
        <dbReference type="HAMAP-Rule" id="MF_01366"/>
    </source>
</evidence>
<organism evidence="5 6">
    <name type="scientific">Candidatus Berkelbacteria bacterium CG_4_10_14_0_2_um_filter_35_9_33_12</name>
    <dbReference type="NCBI Taxonomy" id="1974499"/>
    <lineage>
        <taxon>Bacteria</taxon>
        <taxon>Candidatus Berkelbacteria</taxon>
    </lineage>
</organism>
<reference evidence="6" key="1">
    <citation type="submission" date="2017-09" db="EMBL/GenBank/DDBJ databases">
        <title>Depth-based differentiation of microbial function through sediment-hosted aquifers and enrichment of novel symbionts in the deep terrestrial subsurface.</title>
        <authorList>
            <person name="Probst A.J."/>
            <person name="Ladd B."/>
            <person name="Jarett J.K."/>
            <person name="Geller-Mcgrath D.E."/>
            <person name="Sieber C.M.K."/>
            <person name="Emerson J.B."/>
            <person name="Anantharaman K."/>
            <person name="Thomas B.C."/>
            <person name="Malmstrom R."/>
            <person name="Stieglmeier M."/>
            <person name="Klingl A."/>
            <person name="Woyke T."/>
            <person name="Ryan C.M."/>
            <person name="Banfield J.F."/>
        </authorList>
    </citation>
    <scope>NUCLEOTIDE SEQUENCE [LARGE SCALE GENOMIC DNA]</scope>
</reference>
<dbReference type="GO" id="GO:1990904">
    <property type="term" value="C:ribonucleoprotein complex"/>
    <property type="evidence" value="ECO:0007669"/>
    <property type="project" value="UniProtKB-KW"/>
</dbReference>
<protein>
    <recommendedName>
        <fullName evidence="4">Large ribosomal subunit protein uL13</fullName>
    </recommendedName>
</protein>
<dbReference type="Proteomes" id="UP000230137">
    <property type="component" value="Unassembled WGS sequence"/>
</dbReference>
<dbReference type="Pfam" id="PF00572">
    <property type="entry name" value="Ribosomal_L13"/>
    <property type="match status" value="1"/>
</dbReference>
<name>A0A2M7W4P3_9BACT</name>
<dbReference type="GO" id="GO:0006412">
    <property type="term" value="P:translation"/>
    <property type="evidence" value="ECO:0007669"/>
    <property type="project" value="UniProtKB-UniRule"/>
</dbReference>
<gene>
    <name evidence="4 5" type="primary">rplM</name>
    <name evidence="5" type="ORF">COX60_00850</name>
</gene>
<dbReference type="SUPFAM" id="SSF52161">
    <property type="entry name" value="Ribosomal protein L13"/>
    <property type="match status" value="1"/>
</dbReference>